<gene>
    <name evidence="13" type="ORF">FA09DRAFT_331804</name>
</gene>
<dbReference type="Proteomes" id="UP000245946">
    <property type="component" value="Unassembled WGS sequence"/>
</dbReference>
<dbReference type="Pfam" id="PF02771">
    <property type="entry name" value="Acyl-CoA_dh_N"/>
    <property type="match status" value="1"/>
</dbReference>
<dbReference type="EMBL" id="KZ819302">
    <property type="protein sequence ID" value="PWN95862.1"/>
    <property type="molecule type" value="Genomic_DNA"/>
</dbReference>
<comment type="cofactor">
    <cofactor evidence="1 9">
        <name>FAD</name>
        <dbReference type="ChEBI" id="CHEBI:57692"/>
    </cofactor>
</comment>
<evidence type="ECO:0000256" key="8">
    <source>
        <dbReference type="ARBA" id="ARBA00023128"/>
    </source>
</evidence>
<evidence type="ECO:0000256" key="9">
    <source>
        <dbReference type="RuleBase" id="RU362125"/>
    </source>
</evidence>
<dbReference type="GO" id="GO:0000062">
    <property type="term" value="F:fatty-acyl-CoA binding"/>
    <property type="evidence" value="ECO:0007669"/>
    <property type="project" value="TreeGrafter"/>
</dbReference>
<evidence type="ECO:0000256" key="3">
    <source>
        <dbReference type="ARBA" id="ARBA00009347"/>
    </source>
</evidence>
<dbReference type="InterPro" id="IPR036250">
    <property type="entry name" value="AcylCo_DH-like_C"/>
</dbReference>
<evidence type="ECO:0000256" key="4">
    <source>
        <dbReference type="ARBA" id="ARBA00022630"/>
    </source>
</evidence>
<dbReference type="RefSeq" id="XP_025596141.1">
    <property type="nucleotide sequence ID" value="XM_025743184.1"/>
</dbReference>
<keyword evidence="8" id="KW-0496">Mitochondrion</keyword>
<dbReference type="SUPFAM" id="SSF56645">
    <property type="entry name" value="Acyl-CoA dehydrogenase NM domain-like"/>
    <property type="match status" value="1"/>
</dbReference>
<keyword evidence="14" id="KW-1185">Reference proteome</keyword>
<dbReference type="SUPFAM" id="SSF47203">
    <property type="entry name" value="Acyl-CoA dehydrogenase C-terminal domain-like"/>
    <property type="match status" value="1"/>
</dbReference>
<evidence type="ECO:0000256" key="2">
    <source>
        <dbReference type="ARBA" id="ARBA00004305"/>
    </source>
</evidence>
<evidence type="ECO:0000259" key="10">
    <source>
        <dbReference type="Pfam" id="PF00441"/>
    </source>
</evidence>
<dbReference type="GO" id="GO:0050660">
    <property type="term" value="F:flavin adenine dinucleotide binding"/>
    <property type="evidence" value="ECO:0007669"/>
    <property type="project" value="InterPro"/>
</dbReference>
<evidence type="ECO:0000256" key="7">
    <source>
        <dbReference type="ARBA" id="ARBA00023002"/>
    </source>
</evidence>
<evidence type="ECO:0000259" key="11">
    <source>
        <dbReference type="Pfam" id="PF02770"/>
    </source>
</evidence>
<dbReference type="InterPro" id="IPR037069">
    <property type="entry name" value="AcylCoA_DH/ox_N_sf"/>
</dbReference>
<dbReference type="PANTHER" id="PTHR42807">
    <property type="entry name" value="GLUTARYL-COA DEHYDROGENASE, MITOCHONDRIAL"/>
    <property type="match status" value="1"/>
</dbReference>
<evidence type="ECO:0000313" key="13">
    <source>
        <dbReference type="EMBL" id="PWN95862.1"/>
    </source>
</evidence>
<dbReference type="FunFam" id="1.10.540.10:FF:000003">
    <property type="entry name" value="glutaryl-CoA dehydrogenase, mitochondrial"/>
    <property type="match status" value="1"/>
</dbReference>
<dbReference type="InterPro" id="IPR052033">
    <property type="entry name" value="Glutaryl-CoA_DH_mitochondrial"/>
</dbReference>
<dbReference type="InterPro" id="IPR013786">
    <property type="entry name" value="AcylCoA_DH/ox_N"/>
</dbReference>
<dbReference type="Gene3D" id="1.10.540.10">
    <property type="entry name" value="Acyl-CoA dehydrogenase/oxidase, N-terminal domain"/>
    <property type="match status" value="1"/>
</dbReference>
<accession>A0A316Z4K8</accession>
<comment type="similarity">
    <text evidence="3 9">Belongs to the acyl-CoA dehydrogenase family.</text>
</comment>
<dbReference type="Gene3D" id="2.40.110.10">
    <property type="entry name" value="Butyryl-CoA Dehydrogenase, subunit A, domain 2"/>
    <property type="match status" value="1"/>
</dbReference>
<keyword evidence="4 9" id="KW-0285">Flavoprotein</keyword>
<keyword evidence="6" id="KW-0809">Transit peptide</keyword>
<comment type="subcellular location">
    <subcellularLocation>
        <location evidence="2">Mitochondrion matrix</location>
    </subcellularLocation>
</comment>
<dbReference type="GO" id="GO:0033539">
    <property type="term" value="P:fatty acid beta-oxidation using acyl-CoA dehydrogenase"/>
    <property type="evidence" value="ECO:0007669"/>
    <property type="project" value="TreeGrafter"/>
</dbReference>
<dbReference type="GeneID" id="37270728"/>
<dbReference type="AlphaFoldDB" id="A0A316Z4K8"/>
<dbReference type="InterPro" id="IPR009100">
    <property type="entry name" value="AcylCoA_DH/oxidase_NM_dom_sf"/>
</dbReference>
<reference evidence="13 14" key="1">
    <citation type="journal article" date="2018" name="Mol. Biol. Evol.">
        <title>Broad Genomic Sampling Reveals a Smut Pathogenic Ancestry of the Fungal Clade Ustilaginomycotina.</title>
        <authorList>
            <person name="Kijpornyongpan T."/>
            <person name="Mondo S.J."/>
            <person name="Barry K."/>
            <person name="Sandor L."/>
            <person name="Lee J."/>
            <person name="Lipzen A."/>
            <person name="Pangilinan J."/>
            <person name="LaButti K."/>
            <person name="Hainaut M."/>
            <person name="Henrissat B."/>
            <person name="Grigoriev I.V."/>
            <person name="Spatafora J.W."/>
            <person name="Aime M.C."/>
        </authorList>
    </citation>
    <scope>NUCLEOTIDE SEQUENCE [LARGE SCALE GENOMIC DNA]</scope>
    <source>
        <strain evidence="13 14">MCA 4186</strain>
    </source>
</reference>
<evidence type="ECO:0000313" key="14">
    <source>
        <dbReference type="Proteomes" id="UP000245946"/>
    </source>
</evidence>
<evidence type="ECO:0000256" key="1">
    <source>
        <dbReference type="ARBA" id="ARBA00001974"/>
    </source>
</evidence>
<dbReference type="OrthoDB" id="435240at2759"/>
<dbReference type="GO" id="GO:0005759">
    <property type="term" value="C:mitochondrial matrix"/>
    <property type="evidence" value="ECO:0007669"/>
    <property type="project" value="UniProtKB-SubCell"/>
</dbReference>
<evidence type="ECO:0000256" key="6">
    <source>
        <dbReference type="ARBA" id="ARBA00022946"/>
    </source>
</evidence>
<evidence type="ECO:0000259" key="12">
    <source>
        <dbReference type="Pfam" id="PF02771"/>
    </source>
</evidence>
<dbReference type="GO" id="GO:0046949">
    <property type="term" value="P:fatty-acyl-CoA biosynthetic process"/>
    <property type="evidence" value="ECO:0007669"/>
    <property type="project" value="TreeGrafter"/>
</dbReference>
<dbReference type="STRING" id="58919.A0A316Z4K8"/>
<dbReference type="Pfam" id="PF00441">
    <property type="entry name" value="Acyl-CoA_dh_1"/>
    <property type="match status" value="1"/>
</dbReference>
<organism evidence="13 14">
    <name type="scientific">Tilletiopsis washingtonensis</name>
    <dbReference type="NCBI Taxonomy" id="58919"/>
    <lineage>
        <taxon>Eukaryota</taxon>
        <taxon>Fungi</taxon>
        <taxon>Dikarya</taxon>
        <taxon>Basidiomycota</taxon>
        <taxon>Ustilaginomycotina</taxon>
        <taxon>Exobasidiomycetes</taxon>
        <taxon>Entylomatales</taxon>
        <taxon>Entylomatales incertae sedis</taxon>
        <taxon>Tilletiopsis</taxon>
    </lineage>
</organism>
<dbReference type="GO" id="GO:0005743">
    <property type="term" value="C:mitochondrial inner membrane"/>
    <property type="evidence" value="ECO:0007669"/>
    <property type="project" value="TreeGrafter"/>
</dbReference>
<dbReference type="InterPro" id="IPR046373">
    <property type="entry name" value="Acyl-CoA_Oxase/DH_mid-dom_sf"/>
</dbReference>
<feature type="domain" description="Acyl-CoA oxidase/dehydrogenase middle" evidence="11">
    <location>
        <begin position="176"/>
        <end position="269"/>
    </location>
</feature>
<keyword evidence="5 9" id="KW-0274">FAD</keyword>
<sequence>MSLLRPLLRASPRALAQQRVAAVPQLARGYASPSKTGGEYHMTVFDKFDPEDPMRVETLLTEEEVAIQDTARAFAQEQLAPKVKQMYRDESWDPTILPALGECGLLGPTIDGYGCAGVNNVSYGLIARELERVDSGYRSMMSVQSSLSMGAINQFGSDKQKERWLPGMAKGEIVGCFGLTEPNHGSDPSHMETTAEDTGDGEIVLNGSKTWISSSPYADIAIIWARSKWDNKVRGFLVEKGTPGFSCPPIKNKLMLRASVTGSIFLDNVRVKRDESLLPHARPGLGSPFECLNSARFGITWGAVGALEACVKEARQYALDRKQFNKPLAAFQLVQKKLADGATEASLALLASLQLGRAKDKGEWSPEMVSLVKRNNCGKALWNARILAEIFGGNASSDEYAIGRHVANLHVVNTYEGTYDIHGLILGKGLTGEQAFY</sequence>
<dbReference type="PANTHER" id="PTHR42807:SF1">
    <property type="entry name" value="GLUTARYL-COA DEHYDROGENASE, MITOCHONDRIAL"/>
    <property type="match status" value="1"/>
</dbReference>
<dbReference type="InterPro" id="IPR009075">
    <property type="entry name" value="AcylCo_DH/oxidase_C"/>
</dbReference>
<dbReference type="Gene3D" id="1.20.140.10">
    <property type="entry name" value="Butyryl-CoA Dehydrogenase, subunit A, domain 3"/>
    <property type="match status" value="1"/>
</dbReference>
<protein>
    <submittedName>
        <fullName evidence="13">Acyl-CoA dehydrogenase NM domain-like protein</fullName>
    </submittedName>
</protein>
<name>A0A316Z4K8_9BASI</name>
<dbReference type="InterPro" id="IPR006091">
    <property type="entry name" value="Acyl-CoA_Oxase/DH_mid-dom"/>
</dbReference>
<evidence type="ECO:0000256" key="5">
    <source>
        <dbReference type="ARBA" id="ARBA00022827"/>
    </source>
</evidence>
<dbReference type="Pfam" id="PF02770">
    <property type="entry name" value="Acyl-CoA_dh_M"/>
    <property type="match status" value="1"/>
</dbReference>
<dbReference type="GO" id="GO:0004361">
    <property type="term" value="F:glutaryl-CoA dehydrogenase activity"/>
    <property type="evidence" value="ECO:0007669"/>
    <property type="project" value="TreeGrafter"/>
</dbReference>
<proteinExistence type="inferred from homology"/>
<feature type="domain" description="Acyl-CoA dehydrogenase/oxidase C-terminal" evidence="10">
    <location>
        <begin position="287"/>
        <end position="430"/>
    </location>
</feature>
<keyword evidence="7 9" id="KW-0560">Oxidoreductase</keyword>
<feature type="domain" description="Acyl-CoA dehydrogenase/oxidase N-terminal" evidence="12">
    <location>
        <begin position="61"/>
        <end position="172"/>
    </location>
</feature>